<feature type="active site" evidence="5">
    <location>
        <position position="213"/>
    </location>
</feature>
<comment type="function">
    <text evidence="5">The physiological role of BioH is to remove the methyl group introduced by BioC when the pimeloyl moiety is complete. It allows to synthesize pimeloyl-ACP via the fatty acid synthetic pathway through the hydrolysis of the ester bonds of pimeloyl-ACP esters.</text>
</comment>
<feature type="binding site" evidence="5">
    <location>
        <position position="241"/>
    </location>
    <ligand>
        <name>substrate</name>
    </ligand>
</feature>
<evidence type="ECO:0000313" key="9">
    <source>
        <dbReference type="Proteomes" id="UP000515804"/>
    </source>
</evidence>
<feature type="active site" evidence="5">
    <location>
        <position position="241"/>
    </location>
</feature>
<keyword evidence="3 5" id="KW-0093">Biotin biosynthesis</keyword>
<dbReference type="Proteomes" id="UP000515804">
    <property type="component" value="Chromosome"/>
</dbReference>
<dbReference type="KEGG" id="tcn:H9L16_04950"/>
<evidence type="ECO:0000259" key="7">
    <source>
        <dbReference type="Pfam" id="PF00561"/>
    </source>
</evidence>
<keyword evidence="1 5" id="KW-0719">Serine esterase</keyword>
<keyword evidence="9" id="KW-1185">Reference proteome</keyword>
<dbReference type="GO" id="GO:0009102">
    <property type="term" value="P:biotin biosynthetic process"/>
    <property type="evidence" value="ECO:0007669"/>
    <property type="project" value="UniProtKB-UniRule"/>
</dbReference>
<evidence type="ECO:0000256" key="5">
    <source>
        <dbReference type="HAMAP-Rule" id="MF_01260"/>
    </source>
</evidence>
<protein>
    <recommendedName>
        <fullName evidence="5">Pimeloyl-[acyl-carrier protein] methyl ester esterase</fullName>
        <ecNumber evidence="5">3.1.1.85</ecNumber>
    </recommendedName>
    <alternativeName>
        <fullName evidence="5">Biotin synthesis protein BioH</fullName>
    </alternativeName>
    <alternativeName>
        <fullName evidence="5">Carboxylesterase BioH</fullName>
    </alternativeName>
</protein>
<dbReference type="PANTHER" id="PTHR43194:SF5">
    <property type="entry name" value="PIMELOYL-[ACYL-CARRIER PROTEIN] METHYL ESTER ESTERASE"/>
    <property type="match status" value="1"/>
</dbReference>
<dbReference type="InterPro" id="IPR000073">
    <property type="entry name" value="AB_hydrolase_1"/>
</dbReference>
<comment type="subunit">
    <text evidence="5">Monomer.</text>
</comment>
<feature type="compositionally biased region" description="Basic and acidic residues" evidence="6">
    <location>
        <begin position="278"/>
        <end position="293"/>
    </location>
</feature>
<evidence type="ECO:0000256" key="4">
    <source>
        <dbReference type="ARBA" id="ARBA00022801"/>
    </source>
</evidence>
<feature type="binding site" evidence="5">
    <location>
        <begin position="87"/>
        <end position="88"/>
    </location>
    <ligand>
        <name>substrate</name>
    </ligand>
</feature>
<dbReference type="SUPFAM" id="SSF53474">
    <property type="entry name" value="alpha/beta-Hydrolases"/>
    <property type="match status" value="1"/>
</dbReference>
<sequence length="293" mass="32111">MSLHVDIFGRSTGSGQARPPLVLLHGWAMHGGLFAPLVEALREQHTLHVVDLPGHGHNRDCGVPLTLDACTNAVLDAVPDAPWCGWSLGGLIALRASSKCPERIPALAMLCATPKFVVADDWPHGMPVEVFRGFAEGLRGDWRATVDRFIALEAFGSDHMREELRMLRDAVLAHGEPSPRVLAEGLQLLETSDLRDALPGLRVPSLWVGGRRDKLVNPRAMREAASITPNARYVQVEHAGHAPFLTHADEVAAALLEFLARHPDERRDPAVCFSSKNPELDTGVRRDDEHEHP</sequence>
<dbReference type="UniPathway" id="UPA00078"/>
<organism evidence="8 9">
    <name type="scientific">Thermomonas carbonis</name>
    <dbReference type="NCBI Taxonomy" id="1463158"/>
    <lineage>
        <taxon>Bacteria</taxon>
        <taxon>Pseudomonadati</taxon>
        <taxon>Pseudomonadota</taxon>
        <taxon>Gammaproteobacteria</taxon>
        <taxon>Lysobacterales</taxon>
        <taxon>Lysobacteraceae</taxon>
        <taxon>Thermomonas</taxon>
    </lineage>
</organism>
<dbReference type="Pfam" id="PF00561">
    <property type="entry name" value="Abhydrolase_1"/>
    <property type="match status" value="1"/>
</dbReference>
<feature type="active site" description="Nucleophile" evidence="5">
    <location>
        <position position="87"/>
    </location>
</feature>
<dbReference type="InterPro" id="IPR029058">
    <property type="entry name" value="AB_hydrolase_fold"/>
</dbReference>
<dbReference type="GO" id="GO:0005737">
    <property type="term" value="C:cytoplasm"/>
    <property type="evidence" value="ECO:0007669"/>
    <property type="project" value="UniProtKB-SubCell"/>
</dbReference>
<reference evidence="8 9" key="1">
    <citation type="submission" date="2020-08" db="EMBL/GenBank/DDBJ databases">
        <title>Genome sequence of Thermomonas carbonis KCTC 42013T.</title>
        <authorList>
            <person name="Hyun D.-W."/>
            <person name="Bae J.-W."/>
        </authorList>
    </citation>
    <scope>NUCLEOTIDE SEQUENCE [LARGE SCALE GENOMIC DNA]</scope>
    <source>
        <strain evidence="8 9">KCTC 42013</strain>
    </source>
</reference>
<dbReference type="InterPro" id="IPR050228">
    <property type="entry name" value="Carboxylesterase_BioH"/>
</dbReference>
<evidence type="ECO:0000256" key="2">
    <source>
        <dbReference type="ARBA" id="ARBA00022490"/>
    </source>
</evidence>
<dbReference type="GO" id="GO:0090499">
    <property type="term" value="F:pimelyl-[acyl-carrier protein] methyl ester esterase activity"/>
    <property type="evidence" value="ECO:0007669"/>
    <property type="project" value="UniProtKB-EC"/>
</dbReference>
<feature type="domain" description="AB hydrolase-1" evidence="7">
    <location>
        <begin position="19"/>
        <end position="248"/>
    </location>
</feature>
<comment type="catalytic activity">
    <reaction evidence="5">
        <text>6-carboxyhexanoyl-[ACP] methyl ester + H2O = 6-carboxyhexanoyl-[ACP] + methanol + H(+)</text>
        <dbReference type="Rhea" id="RHEA:42700"/>
        <dbReference type="Rhea" id="RHEA-COMP:9955"/>
        <dbReference type="Rhea" id="RHEA-COMP:10186"/>
        <dbReference type="ChEBI" id="CHEBI:15377"/>
        <dbReference type="ChEBI" id="CHEBI:15378"/>
        <dbReference type="ChEBI" id="CHEBI:17790"/>
        <dbReference type="ChEBI" id="CHEBI:78846"/>
        <dbReference type="ChEBI" id="CHEBI:82735"/>
        <dbReference type="EC" id="3.1.1.85"/>
    </reaction>
</comment>
<gene>
    <name evidence="5 8" type="primary">bioH</name>
    <name evidence="8" type="ORF">H9L16_04950</name>
</gene>
<evidence type="ECO:0000256" key="3">
    <source>
        <dbReference type="ARBA" id="ARBA00022756"/>
    </source>
</evidence>
<dbReference type="Gene3D" id="3.40.50.1820">
    <property type="entry name" value="alpha/beta hydrolase"/>
    <property type="match status" value="1"/>
</dbReference>
<dbReference type="PANTHER" id="PTHR43194">
    <property type="entry name" value="HYDROLASE ALPHA/BETA FOLD FAMILY"/>
    <property type="match status" value="1"/>
</dbReference>
<comment type="similarity">
    <text evidence="5">Belongs to the AB hydrolase superfamily. Carboxylesterase BioH family.</text>
</comment>
<comment type="subcellular location">
    <subcellularLocation>
        <location evidence="5">Cytoplasm</location>
    </subcellularLocation>
</comment>
<dbReference type="AlphaFoldDB" id="A0A7G9SSV9"/>
<evidence type="ECO:0000313" key="8">
    <source>
        <dbReference type="EMBL" id="QNN70934.1"/>
    </source>
</evidence>
<keyword evidence="4 5" id="KW-0378">Hydrolase</keyword>
<comment type="pathway">
    <text evidence="5">Cofactor biosynthesis; biotin biosynthesis.</text>
</comment>
<accession>A0A7G9SSV9</accession>
<dbReference type="EC" id="3.1.1.85" evidence="5"/>
<dbReference type="EMBL" id="CP060719">
    <property type="protein sequence ID" value="QNN70934.1"/>
    <property type="molecule type" value="Genomic_DNA"/>
</dbReference>
<dbReference type="NCBIfam" id="TIGR01738">
    <property type="entry name" value="bioH"/>
    <property type="match status" value="1"/>
</dbReference>
<keyword evidence="2 5" id="KW-0963">Cytoplasm</keyword>
<proteinExistence type="inferred from homology"/>
<dbReference type="InterPro" id="IPR010076">
    <property type="entry name" value="BioH"/>
</dbReference>
<evidence type="ECO:0000256" key="1">
    <source>
        <dbReference type="ARBA" id="ARBA00022487"/>
    </source>
</evidence>
<feature type="region of interest" description="Disordered" evidence="6">
    <location>
        <begin position="268"/>
        <end position="293"/>
    </location>
</feature>
<evidence type="ECO:0000256" key="6">
    <source>
        <dbReference type="SAM" id="MobiDB-lite"/>
    </source>
</evidence>
<feature type="binding site" evidence="5">
    <location>
        <position position="27"/>
    </location>
    <ligand>
        <name>substrate</name>
    </ligand>
</feature>
<comment type="caution">
    <text evidence="5">Lacks conserved residue(s) required for the propagation of feature annotation.</text>
</comment>
<name>A0A7G9SSV9_9GAMM</name>
<dbReference type="HAMAP" id="MF_01260">
    <property type="entry name" value="Carboxylester"/>
    <property type="match status" value="1"/>
</dbReference>